<organism evidence="2 3">
    <name type="scientific">Caenorhabditis nigoni</name>
    <dbReference type="NCBI Taxonomy" id="1611254"/>
    <lineage>
        <taxon>Eukaryota</taxon>
        <taxon>Metazoa</taxon>
        <taxon>Ecdysozoa</taxon>
        <taxon>Nematoda</taxon>
        <taxon>Chromadorea</taxon>
        <taxon>Rhabditida</taxon>
        <taxon>Rhabditina</taxon>
        <taxon>Rhabditomorpha</taxon>
        <taxon>Rhabditoidea</taxon>
        <taxon>Rhabditidae</taxon>
        <taxon>Peloderinae</taxon>
        <taxon>Caenorhabditis</taxon>
    </lineage>
</organism>
<name>A0A2G5SMG2_9PELO</name>
<protein>
    <submittedName>
        <fullName evidence="2">Uncharacterized protein</fullName>
    </submittedName>
</protein>
<dbReference type="AlphaFoldDB" id="A0A2G5SMG2"/>
<gene>
    <name evidence="2" type="primary">Cnig_chr_X.g22895</name>
    <name evidence="2" type="ORF">B9Z55_022895</name>
</gene>
<reference evidence="3" key="1">
    <citation type="submission" date="2017-10" db="EMBL/GenBank/DDBJ databases">
        <title>Rapid genome shrinkage in a self-fertile nematode reveals novel sperm competition proteins.</title>
        <authorList>
            <person name="Yin D."/>
            <person name="Schwarz E.M."/>
            <person name="Thomas C.G."/>
            <person name="Felde R.L."/>
            <person name="Korf I.F."/>
            <person name="Cutter A.D."/>
            <person name="Schartner C.M."/>
            <person name="Ralston E.J."/>
            <person name="Meyer B.J."/>
            <person name="Haag E.S."/>
        </authorList>
    </citation>
    <scope>NUCLEOTIDE SEQUENCE [LARGE SCALE GENOMIC DNA]</scope>
    <source>
        <strain evidence="3">JU1422</strain>
    </source>
</reference>
<dbReference type="EMBL" id="PDUG01000006">
    <property type="protein sequence ID" value="PIC16217.1"/>
    <property type="molecule type" value="Genomic_DNA"/>
</dbReference>
<dbReference type="OrthoDB" id="206335at2759"/>
<evidence type="ECO:0000313" key="3">
    <source>
        <dbReference type="Proteomes" id="UP000230233"/>
    </source>
</evidence>
<dbReference type="Proteomes" id="UP000230233">
    <property type="component" value="Chromosome X"/>
</dbReference>
<accession>A0A2G5SMG2</accession>
<proteinExistence type="predicted"/>
<evidence type="ECO:0000256" key="1">
    <source>
        <dbReference type="SAM" id="MobiDB-lite"/>
    </source>
</evidence>
<feature type="compositionally biased region" description="Basic and acidic residues" evidence="1">
    <location>
        <begin position="1"/>
        <end position="17"/>
    </location>
</feature>
<evidence type="ECO:0000313" key="2">
    <source>
        <dbReference type="EMBL" id="PIC16217.1"/>
    </source>
</evidence>
<sequence length="291" mass="34120">MPRDDNENDFRQRDRSDQQTTRALKKEAQRVRGTMMRRGGQWPRGFSGKENGGEGVFKSLFEFDKKLLNGDRWWKIKKWAIVCKETSRNYRNSLEKLTLPRSKSGYVEREAISSPELLHKTAPAGLHGKLSYLKLTPNALQYNGFPSFSAVIPQIMDVMGDFEATEDPLRKCSRCSKDFYIMDAPRNCSSLSIRKRFWSTIRWNRISKFDPIKCDQYGAMAPQKCVYHHRKKFDQNEAFFAHDAHIQAPSRFTDWIVSWCTLQMDLVARVSLVNMKWRYRNIRSSKQEIID</sequence>
<dbReference type="STRING" id="1611254.A0A2G5SMG2"/>
<keyword evidence="3" id="KW-1185">Reference proteome</keyword>
<comment type="caution">
    <text evidence="2">The sequence shown here is derived from an EMBL/GenBank/DDBJ whole genome shotgun (WGS) entry which is preliminary data.</text>
</comment>
<feature type="region of interest" description="Disordered" evidence="1">
    <location>
        <begin position="1"/>
        <end position="50"/>
    </location>
</feature>